<accession>T5LS71</accession>
<comment type="caution">
    <text evidence="1">The sequence shown here is derived from an EMBL/GenBank/DDBJ whole genome shotgun (WGS) entry which is preliminary data.</text>
</comment>
<evidence type="ECO:0000313" key="2">
    <source>
        <dbReference type="Proteomes" id="UP000005085"/>
    </source>
</evidence>
<keyword evidence="2" id="KW-1185">Reference proteome</keyword>
<organism evidence="1 2">
    <name type="scientific">Helicobacter bilis ATCC 43879</name>
    <dbReference type="NCBI Taxonomy" id="613026"/>
    <lineage>
        <taxon>Bacteria</taxon>
        <taxon>Pseudomonadati</taxon>
        <taxon>Campylobacterota</taxon>
        <taxon>Epsilonproteobacteria</taxon>
        <taxon>Campylobacterales</taxon>
        <taxon>Helicobacteraceae</taxon>
        <taxon>Helicobacter</taxon>
    </lineage>
</organism>
<proteinExistence type="predicted"/>
<sequence>MNLSKSRFIKGMQCQKLLWLLTHKKEAVPTNL</sequence>
<dbReference type="HOGENOM" id="CLU_3389763_0_0_7"/>
<gene>
    <name evidence="1" type="ORF">HRAG_02348</name>
</gene>
<dbReference type="AlphaFoldDB" id="T5LS71"/>
<evidence type="ECO:0000313" key="1">
    <source>
        <dbReference type="EMBL" id="EQM94606.1"/>
    </source>
</evidence>
<protein>
    <submittedName>
        <fullName evidence="1">Uncharacterized protein</fullName>
    </submittedName>
</protein>
<reference evidence="1 2" key="1">
    <citation type="journal article" date="2014" name="Genome Announc.">
        <title>Draft genome sequences of six enterohepatic helicobacter species isolated from humans and one from rhesus macaques.</title>
        <authorList>
            <person name="Shen Z."/>
            <person name="Sheh A."/>
            <person name="Young S.K."/>
            <person name="Abouelliel A."/>
            <person name="Ward D.V."/>
            <person name="Earl A.M."/>
            <person name="Fox J.G."/>
        </authorList>
    </citation>
    <scope>NUCLEOTIDE SEQUENCE [LARGE SCALE GENOMIC DNA]</scope>
    <source>
        <strain evidence="1 2">ATCC 43879</strain>
    </source>
</reference>
<name>T5LS71_9HELI</name>
<dbReference type="Proteomes" id="UP000005085">
    <property type="component" value="Unassembled WGS sequence"/>
</dbReference>
<dbReference type="EMBL" id="ACDN02000067">
    <property type="protein sequence ID" value="EQM94606.1"/>
    <property type="molecule type" value="Genomic_DNA"/>
</dbReference>